<gene>
    <name evidence="1" type="ORF">CISIN_1g041952mg</name>
</gene>
<dbReference type="AlphaFoldDB" id="A0A067E0Q7"/>
<accession>A0A067E0Q7</accession>
<name>A0A067E0Q7_CITSI</name>
<reference evidence="1 2" key="1">
    <citation type="submission" date="2014-04" db="EMBL/GenBank/DDBJ databases">
        <authorList>
            <consortium name="International Citrus Genome Consortium"/>
            <person name="Gmitter F."/>
            <person name="Chen C."/>
            <person name="Farmerie W."/>
            <person name="Harkins T."/>
            <person name="Desany B."/>
            <person name="Mohiuddin M."/>
            <person name="Kodira C."/>
            <person name="Borodovsky M."/>
            <person name="Lomsadze A."/>
            <person name="Burns P."/>
            <person name="Jenkins J."/>
            <person name="Prochnik S."/>
            <person name="Shu S."/>
            <person name="Chapman J."/>
            <person name="Pitluck S."/>
            <person name="Schmutz J."/>
            <person name="Rokhsar D."/>
        </authorList>
    </citation>
    <scope>NUCLEOTIDE SEQUENCE</scope>
</reference>
<dbReference type="EMBL" id="KK785176">
    <property type="protein sequence ID" value="KDO47455.1"/>
    <property type="molecule type" value="Genomic_DNA"/>
</dbReference>
<proteinExistence type="predicted"/>
<keyword evidence="2" id="KW-1185">Reference proteome</keyword>
<organism evidence="1 2">
    <name type="scientific">Citrus sinensis</name>
    <name type="common">Sweet orange</name>
    <name type="synonym">Citrus aurantium var. sinensis</name>
    <dbReference type="NCBI Taxonomy" id="2711"/>
    <lineage>
        <taxon>Eukaryota</taxon>
        <taxon>Viridiplantae</taxon>
        <taxon>Streptophyta</taxon>
        <taxon>Embryophyta</taxon>
        <taxon>Tracheophyta</taxon>
        <taxon>Spermatophyta</taxon>
        <taxon>Magnoliopsida</taxon>
        <taxon>eudicotyledons</taxon>
        <taxon>Gunneridae</taxon>
        <taxon>Pentapetalae</taxon>
        <taxon>rosids</taxon>
        <taxon>malvids</taxon>
        <taxon>Sapindales</taxon>
        <taxon>Rutaceae</taxon>
        <taxon>Aurantioideae</taxon>
        <taxon>Citrus</taxon>
    </lineage>
</organism>
<sequence>MLKLYEFVLQIDRALRNIRTTEAEDDEVSNVDRFSALSTATNKMCFYAAKKKNHSYKEALAAINQLTSKFQELFGRQRTNPRSPAYGSQRNSRVLDPVVVRTKGTTTRLKKSPRNNRKCNICRELGHTARCYPTASNGAR</sequence>
<protein>
    <submittedName>
        <fullName evidence="1">Uncharacterized protein</fullName>
    </submittedName>
</protein>
<dbReference type="SMR" id="A0A067E0Q7"/>
<dbReference type="Proteomes" id="UP000027120">
    <property type="component" value="Unassembled WGS sequence"/>
</dbReference>
<evidence type="ECO:0000313" key="2">
    <source>
        <dbReference type="Proteomes" id="UP000027120"/>
    </source>
</evidence>
<evidence type="ECO:0000313" key="1">
    <source>
        <dbReference type="EMBL" id="KDO47455.1"/>
    </source>
</evidence>